<proteinExistence type="inferred from homology"/>
<organism evidence="3 4">
    <name type="scientific">Datura stramonium</name>
    <name type="common">Jimsonweed</name>
    <name type="synonym">Common thornapple</name>
    <dbReference type="NCBI Taxonomy" id="4076"/>
    <lineage>
        <taxon>Eukaryota</taxon>
        <taxon>Viridiplantae</taxon>
        <taxon>Streptophyta</taxon>
        <taxon>Embryophyta</taxon>
        <taxon>Tracheophyta</taxon>
        <taxon>Spermatophyta</taxon>
        <taxon>Magnoliopsida</taxon>
        <taxon>eudicotyledons</taxon>
        <taxon>Gunneridae</taxon>
        <taxon>Pentapetalae</taxon>
        <taxon>asterids</taxon>
        <taxon>lamiids</taxon>
        <taxon>Solanales</taxon>
        <taxon>Solanaceae</taxon>
        <taxon>Solanoideae</taxon>
        <taxon>Datureae</taxon>
        <taxon>Datura</taxon>
    </lineage>
</organism>
<gene>
    <name evidence="3" type="ORF">HAX54_042132</name>
</gene>
<reference evidence="3 4" key="1">
    <citation type="journal article" date="2021" name="BMC Genomics">
        <title>Datura genome reveals duplications of psychoactive alkaloid biosynthetic genes and high mutation rate following tissue culture.</title>
        <authorList>
            <person name="Rajewski A."/>
            <person name="Carter-House D."/>
            <person name="Stajich J."/>
            <person name="Litt A."/>
        </authorList>
    </citation>
    <scope>NUCLEOTIDE SEQUENCE [LARGE SCALE GENOMIC DNA]</scope>
    <source>
        <strain evidence="3">AR-01</strain>
    </source>
</reference>
<keyword evidence="2" id="KW-0560">Oxidoreductase</keyword>
<dbReference type="InterPro" id="IPR002347">
    <property type="entry name" value="SDR_fam"/>
</dbReference>
<dbReference type="PANTHER" id="PTHR43180:SF97">
    <property type="entry name" value="SECOISOLARICIRESINOL DEHYDROGENASE-LIKE"/>
    <property type="match status" value="1"/>
</dbReference>
<dbReference type="SUPFAM" id="SSF51735">
    <property type="entry name" value="NAD(P)-binding Rossmann-fold domains"/>
    <property type="match status" value="1"/>
</dbReference>
<evidence type="ECO:0000256" key="2">
    <source>
        <dbReference type="ARBA" id="ARBA00023002"/>
    </source>
</evidence>
<dbReference type="Proteomes" id="UP000823775">
    <property type="component" value="Unassembled WGS sequence"/>
</dbReference>
<protein>
    <submittedName>
        <fullName evidence="3">Uncharacterized protein</fullName>
    </submittedName>
</protein>
<comment type="caution">
    <text evidence="3">The sequence shown here is derived from an EMBL/GenBank/DDBJ whole genome shotgun (WGS) entry which is preliminary data.</text>
</comment>
<evidence type="ECO:0000313" key="4">
    <source>
        <dbReference type="Proteomes" id="UP000823775"/>
    </source>
</evidence>
<keyword evidence="4" id="KW-1185">Reference proteome</keyword>
<dbReference type="Gene3D" id="3.40.50.720">
    <property type="entry name" value="NAD(P)-binding Rossmann-like Domain"/>
    <property type="match status" value="1"/>
</dbReference>
<accession>A0ABS8SLX6</accession>
<evidence type="ECO:0000256" key="1">
    <source>
        <dbReference type="ARBA" id="ARBA00006484"/>
    </source>
</evidence>
<dbReference type="EMBL" id="JACEIK010000616">
    <property type="protein sequence ID" value="MCD7459861.1"/>
    <property type="molecule type" value="Genomic_DNA"/>
</dbReference>
<dbReference type="PANTHER" id="PTHR43180">
    <property type="entry name" value="3-OXOACYL-(ACYL-CARRIER-PROTEIN) REDUCTASE (AFU_ORTHOLOGUE AFUA_6G11210)"/>
    <property type="match status" value="1"/>
</dbReference>
<comment type="similarity">
    <text evidence="1">Belongs to the short-chain dehydrogenases/reductases (SDR) family.</text>
</comment>
<name>A0ABS8SLX6_DATST</name>
<evidence type="ECO:0000313" key="3">
    <source>
        <dbReference type="EMBL" id="MCD7459861.1"/>
    </source>
</evidence>
<sequence>MASNSSSVSTSAKRLDGKVTVITGGASGIGATTAKLFVQNGAKVVILDVQDDLGHSLCNEIGPEHISYVHCDVTNEAQVEKAIDFAVSKHGKIDVMYNNAGMCGTVNERFRLNLSELK</sequence>
<dbReference type="PRINTS" id="PR00081">
    <property type="entry name" value="GDHRDH"/>
</dbReference>
<dbReference type="Pfam" id="PF00106">
    <property type="entry name" value="adh_short"/>
    <property type="match status" value="1"/>
</dbReference>
<dbReference type="InterPro" id="IPR036291">
    <property type="entry name" value="NAD(P)-bd_dom_sf"/>
</dbReference>